<gene>
    <name evidence="2" type="ORF">APTSU1_001334700</name>
</gene>
<evidence type="ECO:0000313" key="3">
    <source>
        <dbReference type="Proteomes" id="UP001623349"/>
    </source>
</evidence>
<evidence type="ECO:0000313" key="2">
    <source>
        <dbReference type="EMBL" id="GAB1298111.1"/>
    </source>
</evidence>
<comment type="caution">
    <text evidence="2">The sequence shown here is derived from an EMBL/GenBank/DDBJ whole genome shotgun (WGS) entry which is preliminary data.</text>
</comment>
<keyword evidence="3" id="KW-1185">Reference proteome</keyword>
<protein>
    <submittedName>
        <fullName evidence="2">Uncharacterized protein</fullName>
    </submittedName>
</protein>
<accession>A0ABQ0FFZ6</accession>
<name>A0ABQ0FFZ6_APOSI</name>
<feature type="region of interest" description="Disordered" evidence="1">
    <location>
        <begin position="40"/>
        <end position="59"/>
    </location>
</feature>
<dbReference type="Proteomes" id="UP001623349">
    <property type="component" value="Unassembled WGS sequence"/>
</dbReference>
<feature type="compositionally biased region" description="Polar residues" evidence="1">
    <location>
        <begin position="47"/>
        <end position="59"/>
    </location>
</feature>
<sequence>MSQLLPGLTQLILNKDSQSLASRLHPQEYNSLRRKMEIESGVPWPESSPSELCSAANSP</sequence>
<reference evidence="2 3" key="1">
    <citation type="submission" date="2024-08" db="EMBL/GenBank/DDBJ databases">
        <title>The draft genome of Apodemus speciosus.</title>
        <authorList>
            <person name="Nabeshima K."/>
            <person name="Suzuki S."/>
            <person name="Onuma M."/>
        </authorList>
    </citation>
    <scope>NUCLEOTIDE SEQUENCE [LARGE SCALE GENOMIC DNA]</scope>
    <source>
        <strain evidence="2">IB14-021</strain>
    </source>
</reference>
<proteinExistence type="predicted"/>
<organism evidence="2 3">
    <name type="scientific">Apodemus speciosus</name>
    <name type="common">Large Japanese field mouse</name>
    <dbReference type="NCBI Taxonomy" id="105296"/>
    <lineage>
        <taxon>Eukaryota</taxon>
        <taxon>Metazoa</taxon>
        <taxon>Chordata</taxon>
        <taxon>Craniata</taxon>
        <taxon>Vertebrata</taxon>
        <taxon>Euteleostomi</taxon>
        <taxon>Mammalia</taxon>
        <taxon>Eutheria</taxon>
        <taxon>Euarchontoglires</taxon>
        <taxon>Glires</taxon>
        <taxon>Rodentia</taxon>
        <taxon>Myomorpha</taxon>
        <taxon>Muroidea</taxon>
        <taxon>Muridae</taxon>
        <taxon>Murinae</taxon>
        <taxon>Apodemus</taxon>
    </lineage>
</organism>
<evidence type="ECO:0000256" key="1">
    <source>
        <dbReference type="SAM" id="MobiDB-lite"/>
    </source>
</evidence>
<dbReference type="EMBL" id="BAAFST010000013">
    <property type="protein sequence ID" value="GAB1298111.1"/>
    <property type="molecule type" value="Genomic_DNA"/>
</dbReference>